<dbReference type="GO" id="GO:0000150">
    <property type="term" value="F:DNA strand exchange activity"/>
    <property type="evidence" value="ECO:0007669"/>
    <property type="project" value="InterPro"/>
</dbReference>
<evidence type="ECO:0000313" key="3">
    <source>
        <dbReference type="EMBL" id="MBE1489701.1"/>
    </source>
</evidence>
<dbReference type="InterPro" id="IPR038109">
    <property type="entry name" value="DNA_bind_recomb_sf"/>
</dbReference>
<dbReference type="PANTHER" id="PTHR30461:SF23">
    <property type="entry name" value="DNA RECOMBINASE-RELATED"/>
    <property type="match status" value="1"/>
</dbReference>
<dbReference type="GO" id="GO:0003677">
    <property type="term" value="F:DNA binding"/>
    <property type="evidence" value="ECO:0007669"/>
    <property type="project" value="InterPro"/>
</dbReference>
<dbReference type="Gene3D" id="3.90.1750.20">
    <property type="entry name" value="Putative Large Serine Recombinase, Chain B, Domain 2"/>
    <property type="match status" value="1"/>
</dbReference>
<sequence>MPGQEGARGDDSVPAQGSGEQAGEGGQQRSVRPAGPGQLPEQEVSQLDGGRLLPLRLRHLRLVVDTSHGQMYCPGRLLTLLGVHSRREVQRARFRTKAAMQAQVTQRGRHLGGRPPYGYRLADAGPHPNRAHARWGRRAHRLEPDPHTAPHVELMFAQRLTGRSVAVITRDLNQRQAPCPSRADPDRNPRRTGHRGTLRTVAAILGNPRYTGRQVWNRLRDHNPLIRQVTCSPGRTPAAGTRPNSG</sequence>
<evidence type="ECO:0000256" key="1">
    <source>
        <dbReference type="SAM" id="MobiDB-lite"/>
    </source>
</evidence>
<comment type="caution">
    <text evidence="3">The sequence shown here is derived from an EMBL/GenBank/DDBJ whole genome shotgun (WGS) entry which is preliminary data.</text>
</comment>
<dbReference type="PROSITE" id="PS51737">
    <property type="entry name" value="RECOMBINASE_DNA_BIND"/>
    <property type="match status" value="1"/>
</dbReference>
<dbReference type="PANTHER" id="PTHR30461">
    <property type="entry name" value="DNA-INVERTASE FROM LAMBDOID PROPHAGE"/>
    <property type="match status" value="1"/>
</dbReference>
<name>A0A927MAP3_9ACTN</name>
<gene>
    <name evidence="3" type="ORF">H4W31_005339</name>
</gene>
<dbReference type="InterPro" id="IPR050639">
    <property type="entry name" value="SSR_resolvase"/>
</dbReference>
<dbReference type="Pfam" id="PF07508">
    <property type="entry name" value="Recombinase"/>
    <property type="match status" value="1"/>
</dbReference>
<feature type="region of interest" description="Disordered" evidence="1">
    <location>
        <begin position="1"/>
        <end position="47"/>
    </location>
</feature>
<accession>A0A927MAP3</accession>
<evidence type="ECO:0000313" key="4">
    <source>
        <dbReference type="Proteomes" id="UP000649753"/>
    </source>
</evidence>
<reference evidence="3" key="1">
    <citation type="submission" date="2020-10" db="EMBL/GenBank/DDBJ databases">
        <title>Sequencing the genomes of 1000 actinobacteria strains.</title>
        <authorList>
            <person name="Klenk H.-P."/>
        </authorList>
    </citation>
    <scope>NUCLEOTIDE SEQUENCE</scope>
    <source>
        <strain evidence="3">DSM 46832</strain>
    </source>
</reference>
<dbReference type="AlphaFoldDB" id="A0A927MAP3"/>
<keyword evidence="4" id="KW-1185">Reference proteome</keyword>
<protein>
    <submittedName>
        <fullName evidence="3">DNA invertase Pin-like site-specific DNA recombinase</fullName>
    </submittedName>
</protein>
<dbReference type="InterPro" id="IPR011109">
    <property type="entry name" value="DNA_bind_recombinase_dom"/>
</dbReference>
<organism evidence="3 4">
    <name type="scientific">Plantactinospora soyae</name>
    <dbReference type="NCBI Taxonomy" id="1544732"/>
    <lineage>
        <taxon>Bacteria</taxon>
        <taxon>Bacillati</taxon>
        <taxon>Actinomycetota</taxon>
        <taxon>Actinomycetes</taxon>
        <taxon>Micromonosporales</taxon>
        <taxon>Micromonosporaceae</taxon>
        <taxon>Plantactinospora</taxon>
    </lineage>
</organism>
<feature type="region of interest" description="Disordered" evidence="1">
    <location>
        <begin position="173"/>
        <end position="196"/>
    </location>
</feature>
<feature type="domain" description="Recombinase" evidence="2">
    <location>
        <begin position="116"/>
        <end position="246"/>
    </location>
</feature>
<evidence type="ECO:0000259" key="2">
    <source>
        <dbReference type="PROSITE" id="PS51737"/>
    </source>
</evidence>
<dbReference type="EMBL" id="JADBEB010000001">
    <property type="protein sequence ID" value="MBE1489701.1"/>
    <property type="molecule type" value="Genomic_DNA"/>
</dbReference>
<dbReference type="Proteomes" id="UP000649753">
    <property type="component" value="Unassembled WGS sequence"/>
</dbReference>
<proteinExistence type="predicted"/>